<reference evidence="1 2" key="1">
    <citation type="submission" date="2018-06" db="EMBL/GenBank/DDBJ databases">
        <authorList>
            <consortium name="Pathogen Informatics"/>
            <person name="Doyle S."/>
        </authorList>
    </citation>
    <scope>NUCLEOTIDE SEQUENCE [LARGE SCALE GENOMIC DNA]</scope>
    <source>
        <strain evidence="1 2">NCTC13291</strain>
    </source>
</reference>
<gene>
    <name evidence="1" type="ORF">NCTC13291_00333</name>
</gene>
<dbReference type="Proteomes" id="UP000254919">
    <property type="component" value="Unassembled WGS sequence"/>
</dbReference>
<dbReference type="EMBL" id="UGVN01000001">
    <property type="protein sequence ID" value="SUE37874.1"/>
    <property type="molecule type" value="Genomic_DNA"/>
</dbReference>
<dbReference type="RefSeq" id="WP_226946033.1">
    <property type="nucleotide sequence ID" value="NZ_AP031462.1"/>
</dbReference>
<evidence type="ECO:0000313" key="1">
    <source>
        <dbReference type="EMBL" id="SUE37874.1"/>
    </source>
</evidence>
<dbReference type="AlphaFoldDB" id="A0A379MX90"/>
<evidence type="ECO:0000313" key="2">
    <source>
        <dbReference type="Proteomes" id="UP000254919"/>
    </source>
</evidence>
<name>A0A379MX90_9PROT</name>
<organism evidence="1 2">
    <name type="scientific">Roseomonas mucosa</name>
    <dbReference type="NCBI Taxonomy" id="207340"/>
    <lineage>
        <taxon>Bacteria</taxon>
        <taxon>Pseudomonadati</taxon>
        <taxon>Pseudomonadota</taxon>
        <taxon>Alphaproteobacteria</taxon>
        <taxon>Acetobacterales</taxon>
        <taxon>Roseomonadaceae</taxon>
        <taxon>Roseomonas</taxon>
    </lineage>
</organism>
<sequence length="77" mass="8307">MEHRIPGMPGLNDELHLALSREALRQASETLARQAELLADEMELGNLLDRGGPAALRLFAAAIRSTRLPVSPLVGHA</sequence>
<proteinExistence type="predicted"/>
<dbReference type="GeneID" id="99635356"/>
<accession>A0A379MX90</accession>
<protein>
    <submittedName>
        <fullName evidence="1">Uncharacterized protein</fullName>
    </submittedName>
</protein>